<dbReference type="InterPro" id="IPR052026">
    <property type="entry name" value="ExeA_AAA_ATPase_DNA-bind"/>
</dbReference>
<keyword evidence="2" id="KW-0472">Membrane</keyword>
<dbReference type="InterPro" id="IPR049945">
    <property type="entry name" value="AAA_22"/>
</dbReference>
<evidence type="ECO:0000256" key="1">
    <source>
        <dbReference type="SAM" id="MobiDB-lite"/>
    </source>
</evidence>
<dbReference type="PRINTS" id="PR00364">
    <property type="entry name" value="DISEASERSIST"/>
</dbReference>
<feature type="region of interest" description="Disordered" evidence="1">
    <location>
        <begin position="315"/>
        <end position="355"/>
    </location>
</feature>
<name>A0A410JYU3_9BACT</name>
<accession>A0A410JYU3</accession>
<dbReference type="EMBL" id="CP035108">
    <property type="protein sequence ID" value="QAR33322.1"/>
    <property type="molecule type" value="Genomic_DNA"/>
</dbReference>
<evidence type="ECO:0000313" key="6">
    <source>
        <dbReference type="Proteomes" id="UP000287502"/>
    </source>
</evidence>
<organism evidence="5 6">
    <name type="scientific">Geovibrio thiophilus</name>
    <dbReference type="NCBI Taxonomy" id="139438"/>
    <lineage>
        <taxon>Bacteria</taxon>
        <taxon>Pseudomonadati</taxon>
        <taxon>Deferribacterota</taxon>
        <taxon>Deferribacteres</taxon>
        <taxon>Deferribacterales</taxon>
        <taxon>Geovibrionaceae</taxon>
        <taxon>Geovibrio</taxon>
    </lineage>
</organism>
<dbReference type="RefSeq" id="WP_128466608.1">
    <property type="nucleotide sequence ID" value="NZ_CP035108.1"/>
</dbReference>
<protein>
    <recommendedName>
        <fullName evidence="7">SH3b domain-containing protein</fullName>
    </recommendedName>
</protein>
<dbReference type="OrthoDB" id="9779230at2"/>
<evidence type="ECO:0000256" key="2">
    <source>
        <dbReference type="SAM" id="Phobius"/>
    </source>
</evidence>
<dbReference type="KEGG" id="gtl:EP073_07880"/>
<dbReference type="GO" id="GO:0016887">
    <property type="term" value="F:ATP hydrolysis activity"/>
    <property type="evidence" value="ECO:0007669"/>
    <property type="project" value="InterPro"/>
</dbReference>
<dbReference type="InterPro" id="IPR003646">
    <property type="entry name" value="SH3-like_bac-type"/>
</dbReference>
<feature type="transmembrane region" description="Helical" evidence="2">
    <location>
        <begin position="275"/>
        <end position="293"/>
    </location>
</feature>
<keyword evidence="2" id="KW-0812">Transmembrane</keyword>
<keyword evidence="2" id="KW-1133">Transmembrane helix</keyword>
<dbReference type="Gene3D" id="3.40.50.300">
    <property type="entry name" value="P-loop containing nucleotide triphosphate hydrolases"/>
    <property type="match status" value="1"/>
</dbReference>
<evidence type="ECO:0000313" key="5">
    <source>
        <dbReference type="EMBL" id="QAR33322.1"/>
    </source>
</evidence>
<dbReference type="Proteomes" id="UP000287502">
    <property type="component" value="Chromosome"/>
</dbReference>
<dbReference type="PANTHER" id="PTHR35894:SF1">
    <property type="entry name" value="PHOSPHORIBULOKINASE _ URIDINE KINASE FAMILY"/>
    <property type="match status" value="1"/>
</dbReference>
<dbReference type="Pfam" id="PF13401">
    <property type="entry name" value="AAA_22"/>
    <property type="match status" value="1"/>
</dbReference>
<dbReference type="InterPro" id="IPR027417">
    <property type="entry name" value="P-loop_NTPase"/>
</dbReference>
<dbReference type="Pfam" id="PF08239">
    <property type="entry name" value="SH3_3"/>
    <property type="match status" value="1"/>
</dbReference>
<feature type="domain" description="ORC1/DEAH AAA+ ATPase" evidence="4">
    <location>
        <begin position="41"/>
        <end position="165"/>
    </location>
</feature>
<proteinExistence type="predicted"/>
<dbReference type="PANTHER" id="PTHR35894">
    <property type="entry name" value="GENERAL SECRETION PATHWAY PROTEIN A-RELATED"/>
    <property type="match status" value="1"/>
</dbReference>
<evidence type="ECO:0000259" key="3">
    <source>
        <dbReference type="Pfam" id="PF08239"/>
    </source>
</evidence>
<dbReference type="SUPFAM" id="SSF52540">
    <property type="entry name" value="P-loop containing nucleoside triphosphate hydrolases"/>
    <property type="match status" value="1"/>
</dbReference>
<gene>
    <name evidence="5" type="ORF">EP073_07880</name>
</gene>
<reference evidence="5 6" key="1">
    <citation type="submission" date="2019-01" db="EMBL/GenBank/DDBJ databases">
        <title>Geovibrio thiophilus DSM 11263, complete genome.</title>
        <authorList>
            <person name="Spring S."/>
            <person name="Bunk B."/>
            <person name="Sproer C."/>
        </authorList>
    </citation>
    <scope>NUCLEOTIDE SEQUENCE [LARGE SCALE GENOMIC DNA]</scope>
    <source>
        <strain evidence="5 6">DSM 11263</strain>
    </source>
</reference>
<sequence length="447" mass="49879">MYIDFFGFRDKPFRLTPEPSAFFCSLPHDRAMTMLEYGINSRKGFMLLYGLPGTGRTTLCFLLRETLVNCSVSYVPKTSDTDLLQKICNGFGIEAMFKSTENEYFGVMMDYFVGEYKKGRNNLIIIDDADEYSIDSFRTLEKLSEVEIEQCKLVQVLLVGTQELCSKLMYGNVKNLSERVLSVTELNLLGLSDTANYLQHRIRTAKGTDPEVLKRTAVVEIFRYSHGLPLEINLVADKAFQAAADAKDKKVGPKHVKEAIKHISGIRQPLRVFTIAQYLTPVLILLVLLLGGLQIKTFYDMKDIEEQYAGAKPAVEETVHEAEPVRTSEPAPVAETSPEPAPVSEPEPIKEESPAVQPVRIPAVPVAAPVTPPAEPVVKYGCITARSGLKMRNQPSPSGEVIGVAVYNSKVRLTGREGEWWRSTINGREGWLFADYVNEINQQDGCE</sequence>
<evidence type="ECO:0008006" key="7">
    <source>
        <dbReference type="Google" id="ProtNLM"/>
    </source>
</evidence>
<dbReference type="Gene3D" id="2.30.30.40">
    <property type="entry name" value="SH3 Domains"/>
    <property type="match status" value="1"/>
</dbReference>
<evidence type="ECO:0000259" key="4">
    <source>
        <dbReference type="Pfam" id="PF13401"/>
    </source>
</evidence>
<dbReference type="AlphaFoldDB" id="A0A410JYU3"/>
<feature type="domain" description="SH3b" evidence="3">
    <location>
        <begin position="387"/>
        <end position="437"/>
    </location>
</feature>
<keyword evidence="6" id="KW-1185">Reference proteome</keyword>
<feature type="compositionally biased region" description="Basic and acidic residues" evidence="1">
    <location>
        <begin position="315"/>
        <end position="326"/>
    </location>
</feature>